<dbReference type="SUPFAM" id="SSF53474">
    <property type="entry name" value="alpha/beta-Hydrolases"/>
    <property type="match status" value="1"/>
</dbReference>
<evidence type="ECO:0008006" key="3">
    <source>
        <dbReference type="Google" id="ProtNLM"/>
    </source>
</evidence>
<dbReference type="EMBL" id="JACSQF010000001">
    <property type="protein sequence ID" value="MBD7979522.1"/>
    <property type="molecule type" value="Genomic_DNA"/>
</dbReference>
<protein>
    <recommendedName>
        <fullName evidence="3">Peptidase S9 prolyl oligopeptidase catalytic domain-containing protein</fullName>
    </recommendedName>
</protein>
<dbReference type="Proteomes" id="UP000655570">
    <property type="component" value="Unassembled WGS sequence"/>
</dbReference>
<comment type="caution">
    <text evidence="1">The sequence shown here is derived from an EMBL/GenBank/DDBJ whole genome shotgun (WGS) entry which is preliminary data.</text>
</comment>
<name>A0ABR8TUQ3_9CELL</name>
<evidence type="ECO:0000313" key="1">
    <source>
        <dbReference type="EMBL" id="MBD7979522.1"/>
    </source>
</evidence>
<evidence type="ECO:0000313" key="2">
    <source>
        <dbReference type="Proteomes" id="UP000655570"/>
    </source>
</evidence>
<organism evidence="1 2">
    <name type="scientific">Oerskovia merdavium</name>
    <dbReference type="NCBI Taxonomy" id="2762227"/>
    <lineage>
        <taxon>Bacteria</taxon>
        <taxon>Bacillati</taxon>
        <taxon>Actinomycetota</taxon>
        <taxon>Actinomycetes</taxon>
        <taxon>Micrococcales</taxon>
        <taxon>Cellulomonadaceae</taxon>
        <taxon>Oerskovia</taxon>
    </lineage>
</organism>
<accession>A0ABR8TUQ3</accession>
<sequence length="179" mass="19865">MQSDLVCILKAIVDSHGAGRVVFFGGSAGGYASLFYSAKFAGSLCIAYNPQTSIRRYISGKVREYACSAWNIEANEYDPLEYVERRAVTDLCDLYSTRQGNTVALLQNTQDAYHVERHYNPFVKANMPENSIWMLKDAWGPGHTPPSKVVLRSLLEGCLDDGAWSSILSNLGFREAEVI</sequence>
<dbReference type="Gene3D" id="3.40.50.1820">
    <property type="entry name" value="alpha/beta hydrolase"/>
    <property type="match status" value="1"/>
</dbReference>
<reference evidence="1 2" key="1">
    <citation type="submission" date="2020-08" db="EMBL/GenBank/DDBJ databases">
        <title>A Genomic Blueprint of the Chicken Gut Microbiome.</title>
        <authorList>
            <person name="Gilroy R."/>
            <person name="Ravi A."/>
            <person name="Getino M."/>
            <person name="Pursley I."/>
            <person name="Horton D.L."/>
            <person name="Alikhan N.-F."/>
            <person name="Baker D."/>
            <person name="Gharbi K."/>
            <person name="Hall N."/>
            <person name="Watson M."/>
            <person name="Adriaenssens E.M."/>
            <person name="Foster-Nyarko E."/>
            <person name="Jarju S."/>
            <person name="Secka A."/>
            <person name="Antonio M."/>
            <person name="Oren A."/>
            <person name="Chaudhuri R."/>
            <person name="La Ragione R.M."/>
            <person name="Hildebrand F."/>
            <person name="Pallen M.J."/>
        </authorList>
    </citation>
    <scope>NUCLEOTIDE SEQUENCE [LARGE SCALE GENOMIC DNA]</scope>
    <source>
        <strain evidence="1 2">Sa2CUA9</strain>
    </source>
</reference>
<dbReference type="InterPro" id="IPR029058">
    <property type="entry name" value="AB_hydrolase_fold"/>
</dbReference>
<dbReference type="RefSeq" id="WP_191800556.1">
    <property type="nucleotide sequence ID" value="NZ_JACSQF010000001.1"/>
</dbReference>
<proteinExistence type="predicted"/>
<gene>
    <name evidence="1" type="ORF">H9641_02145</name>
</gene>
<keyword evidence="2" id="KW-1185">Reference proteome</keyword>